<reference evidence="3" key="1">
    <citation type="submission" date="2021-03" db="EMBL/GenBank/DDBJ databases">
        <authorList>
            <person name="Tagirdzhanova G."/>
        </authorList>
    </citation>
    <scope>NUCLEOTIDE SEQUENCE</scope>
</reference>
<gene>
    <name evidence="3" type="ORF">GOMPHAMPRED_003818</name>
</gene>
<dbReference type="Gene3D" id="2.60.120.260">
    <property type="entry name" value="Galactose-binding domain-like"/>
    <property type="match status" value="3"/>
</dbReference>
<organism evidence="3 4">
    <name type="scientific">Gomphillus americanus</name>
    <dbReference type="NCBI Taxonomy" id="1940652"/>
    <lineage>
        <taxon>Eukaryota</taxon>
        <taxon>Fungi</taxon>
        <taxon>Dikarya</taxon>
        <taxon>Ascomycota</taxon>
        <taxon>Pezizomycotina</taxon>
        <taxon>Lecanoromycetes</taxon>
        <taxon>OSLEUM clade</taxon>
        <taxon>Ostropomycetidae</taxon>
        <taxon>Ostropales</taxon>
        <taxon>Graphidaceae</taxon>
        <taxon>Gomphilloideae</taxon>
        <taxon>Gomphillus</taxon>
    </lineage>
</organism>
<evidence type="ECO:0000256" key="1">
    <source>
        <dbReference type="SAM" id="MobiDB-lite"/>
    </source>
</evidence>
<sequence>MRSFYLLSFTLLTAASPVADNEIRQANQCNTAACYQNLQYADGNNLANAAKDCKSYLGTIVTPCPTIKTRTITGTITVTSTKTPGQKTTTPIPLSSFTTPSTTPTSTSTCTVAQTLTNYVPPYASACNANDFGSACSCWGVQQATTTLKWKTQTQTVTTYAKTKILTVTMTPSGTTKTTTSVTSPSTTIINPSTTTATTTTSPVSTPGGCLTNPIINGDFGSGQLSPWSLPNGGPGVVTSSFAPPGKQYSFMVELSSAMNTTSSLLFQQVNACPGTVYTCSFQHAWQLNSGTLDYFGMLLDFDAVQPVFGWMTTWPLSNHWYTETFNITAGQDGYNGNDIFMPAYYTPEPTSVYDFIGYLADFQCTIPSVSSTTTTTPSAPSSTSPSTTTINTSPTATPSSICASNPLTNGDFSTGQVTPWSDPYGGRTNQDAGGITTSFVPPGKTYAWAANLNSAQPEYSGQLQQYLNTCAGMTYSCSYQHAWTMNSGQSSYFQFMMQINSAQPQIGYINALWPTAGQWYTETFTFTAQGGGSDYIFVQYYTSEGTAATYDFTGYFGGLQCSIVSSSTSTPTSNTTPTTTPVTITTPSTTATSTACLATPVVNGDFASGSISPWVQQKYDGYPALDNSNPPGQQAYDWAPAINSRCKNCSSASLSQTLNTCAGSTYVCGFQFGWESSNGNGLASEVGVQISRNTDVLLSSSMTKYPQQYTYYRDTVTFVAKGNDQVTWQFLELTPSSSYYYWVGFLGNFQCAIQTAGTTPTTTVSATQPAPTTCSVSPVVNGDFSSGQLAPWTYPNTGPGGGISSFAPTGKSYSWAGELSSTNNISRLSIRSTMNTCTGATYYCSFQHAYTAISGSPKWLYLYLRIDGGSNIPVNGFMTSWPTAGQWYTETFAFTPQNGGDFVDFNWEISNPTGPYDFTGYIADFQCSSSHAN</sequence>
<feature type="compositionally biased region" description="Low complexity" evidence="1">
    <location>
        <begin position="372"/>
        <end position="401"/>
    </location>
</feature>
<feature type="region of interest" description="Disordered" evidence="1">
    <location>
        <begin position="372"/>
        <end position="437"/>
    </location>
</feature>
<feature type="chain" id="PRO_5034883565" description="CBM-cenC domain-containing protein" evidence="2">
    <location>
        <begin position="16"/>
        <end position="934"/>
    </location>
</feature>
<evidence type="ECO:0000256" key="2">
    <source>
        <dbReference type="SAM" id="SignalP"/>
    </source>
</evidence>
<feature type="compositionally biased region" description="Polar residues" evidence="1">
    <location>
        <begin position="428"/>
        <end position="437"/>
    </location>
</feature>
<evidence type="ECO:0008006" key="5">
    <source>
        <dbReference type="Google" id="ProtNLM"/>
    </source>
</evidence>
<dbReference type="Proteomes" id="UP000664169">
    <property type="component" value="Unassembled WGS sequence"/>
</dbReference>
<proteinExistence type="predicted"/>
<feature type="region of interest" description="Disordered" evidence="1">
    <location>
        <begin position="173"/>
        <end position="205"/>
    </location>
</feature>
<name>A0A8H3FK32_9LECA</name>
<protein>
    <recommendedName>
        <fullName evidence="5">CBM-cenC domain-containing protein</fullName>
    </recommendedName>
</protein>
<dbReference type="AlphaFoldDB" id="A0A8H3FK32"/>
<keyword evidence="2" id="KW-0732">Signal</keyword>
<dbReference type="EMBL" id="CAJPDQ010000023">
    <property type="protein sequence ID" value="CAF9925185.1"/>
    <property type="molecule type" value="Genomic_DNA"/>
</dbReference>
<comment type="caution">
    <text evidence="3">The sequence shown here is derived from an EMBL/GenBank/DDBJ whole genome shotgun (WGS) entry which is preliminary data.</text>
</comment>
<evidence type="ECO:0000313" key="4">
    <source>
        <dbReference type="Proteomes" id="UP000664169"/>
    </source>
</evidence>
<evidence type="ECO:0000313" key="3">
    <source>
        <dbReference type="EMBL" id="CAF9925185.1"/>
    </source>
</evidence>
<accession>A0A8H3FK32</accession>
<feature type="signal peptide" evidence="2">
    <location>
        <begin position="1"/>
        <end position="15"/>
    </location>
</feature>
<feature type="compositionally biased region" description="Polar residues" evidence="1">
    <location>
        <begin position="402"/>
        <end position="420"/>
    </location>
</feature>
<keyword evidence="4" id="KW-1185">Reference proteome</keyword>
<dbReference type="OrthoDB" id="5153173at2759"/>